<dbReference type="GO" id="GO:0001514">
    <property type="term" value="P:selenocysteine incorporation"/>
    <property type="evidence" value="ECO:0007669"/>
    <property type="project" value="UniProtKB-UniRule"/>
</dbReference>
<sequence>MSENPLRRLPKMDLLLARPALAGEGFPRAVLVRAARETLEEARRELLSGGLSGPPEADELADRARARAARLSAPHLRRVVNASGVVLHTNLGRAPLGMEAARAAYDAALGYSNLEYGLEAGERGSRHDHVEAILCELTGAEAAMAVNNNAAAVLVMLSALAGGKRAAVSRGELVEIGGGFRVPDIMARSGAALLEVGTTNKTRIADYEHAVLTRGAEVLLKVHTSNYEIVGFTQDTPLEELSALGRLHGLPLLYDLGSGALDREFLPGLRECPTVAGALRAGADVVCFSGDKLLGGPQAGIAVGKRTYIEAMKRDPMARVGRIDKLSLAALEATLRLYRDPAQAGARIPALAMLNAPAEALKARAEALAARLRLVLDGVCTVAAVPTEDKVGGGALPSRALSGWAAALTPLGGGVEELEAAFRAAPTPVVGRIHRDALLLALRTLSAEDEEAVVDAAKGLVGKAE</sequence>
<comment type="catalytic activity">
    <reaction evidence="8">
        <text>L-seryl-tRNA(Sec) + selenophosphate + H(+) = L-selenocysteinyl-tRNA(Sec) + phosphate</text>
        <dbReference type="Rhea" id="RHEA:22728"/>
        <dbReference type="Rhea" id="RHEA-COMP:9742"/>
        <dbReference type="Rhea" id="RHEA-COMP:9743"/>
        <dbReference type="ChEBI" id="CHEBI:15378"/>
        <dbReference type="ChEBI" id="CHEBI:16144"/>
        <dbReference type="ChEBI" id="CHEBI:43474"/>
        <dbReference type="ChEBI" id="CHEBI:78533"/>
        <dbReference type="ChEBI" id="CHEBI:78573"/>
        <dbReference type="EC" id="2.9.1.1"/>
    </reaction>
</comment>
<comment type="similarity">
    <text evidence="7 8">Belongs to the SelA family.</text>
</comment>
<protein>
    <recommendedName>
        <fullName evidence="8">L-seryl-tRNA(Sec) selenium transferase</fullName>
        <ecNumber evidence="8">2.9.1.1</ecNumber>
    </recommendedName>
    <alternativeName>
        <fullName evidence="8">Selenocysteine synthase</fullName>
        <shortName evidence="8">Sec synthase</shortName>
    </alternativeName>
    <alternativeName>
        <fullName evidence="8">Selenocysteinyl-tRNA(Sec) synthase</fullName>
    </alternativeName>
</protein>
<keyword evidence="6 8" id="KW-0711">Selenium</keyword>
<evidence type="ECO:0000256" key="2">
    <source>
        <dbReference type="ARBA" id="ARBA00022490"/>
    </source>
</evidence>
<keyword evidence="5 8" id="KW-0648">Protein biosynthesis</keyword>
<gene>
    <name evidence="8" type="primary">selA</name>
    <name evidence="11" type="ORF">H8S62_00395</name>
</gene>
<feature type="domain" description="L-seryl-tRNA selenium transferase N-terminal" evidence="10">
    <location>
        <begin position="6"/>
        <end position="43"/>
    </location>
</feature>
<dbReference type="InterPro" id="IPR004534">
    <property type="entry name" value="SelA_trans"/>
</dbReference>
<dbReference type="GO" id="GO:0005737">
    <property type="term" value="C:cytoplasm"/>
    <property type="evidence" value="ECO:0007669"/>
    <property type="project" value="UniProtKB-SubCell"/>
</dbReference>
<dbReference type="GO" id="GO:0001717">
    <property type="term" value="P:conversion of seryl-tRNAsec to selenocys-tRNAsec"/>
    <property type="evidence" value="ECO:0007669"/>
    <property type="project" value="UniProtKB-UniRule"/>
</dbReference>
<dbReference type="Gene3D" id="3.40.640.10">
    <property type="entry name" value="Type I PLP-dependent aspartate aminotransferase-like (Major domain)"/>
    <property type="match status" value="1"/>
</dbReference>
<feature type="modified residue" description="N6-(pyridoxal phosphate)lysine" evidence="8 9">
    <location>
        <position position="292"/>
    </location>
</feature>
<dbReference type="Gene3D" id="3.90.1150.180">
    <property type="match status" value="1"/>
</dbReference>
<keyword evidence="2 8" id="KW-0963">Cytoplasm</keyword>
<dbReference type="InterPro" id="IPR018319">
    <property type="entry name" value="SelA-like"/>
</dbReference>
<evidence type="ECO:0000313" key="11">
    <source>
        <dbReference type="EMBL" id="MBC5735465.1"/>
    </source>
</evidence>
<dbReference type="SUPFAM" id="SSF53383">
    <property type="entry name" value="PLP-dependent transferases"/>
    <property type="match status" value="1"/>
</dbReference>
<organism evidence="11 12">
    <name type="scientific">Lawsonibacter faecis</name>
    <dbReference type="NCBI Taxonomy" id="2763052"/>
    <lineage>
        <taxon>Bacteria</taxon>
        <taxon>Bacillati</taxon>
        <taxon>Bacillota</taxon>
        <taxon>Clostridia</taxon>
        <taxon>Eubacteriales</taxon>
        <taxon>Oscillospiraceae</taxon>
        <taxon>Lawsonibacter</taxon>
    </lineage>
</organism>
<dbReference type="InterPro" id="IPR015424">
    <property type="entry name" value="PyrdxlP-dep_Trfase"/>
</dbReference>
<comment type="pathway">
    <text evidence="8">Aminoacyl-tRNA biosynthesis; selenocysteinyl-tRNA(Sec) biosynthesis; selenocysteinyl-tRNA(Sec) from L-seryl-tRNA(Sec) (bacterial route): step 1/1.</text>
</comment>
<comment type="subcellular location">
    <subcellularLocation>
        <location evidence="8">Cytoplasm</location>
    </subcellularLocation>
</comment>
<dbReference type="InterPro" id="IPR025862">
    <property type="entry name" value="SelA_trans_N_dom"/>
</dbReference>
<dbReference type="PANTHER" id="PTHR32328">
    <property type="entry name" value="L-SERYL-TRNA(SEC) SELENIUM TRANSFERASE"/>
    <property type="match status" value="1"/>
</dbReference>
<dbReference type="HAMAP" id="MF_00423">
    <property type="entry name" value="SelA"/>
    <property type="match status" value="1"/>
</dbReference>
<evidence type="ECO:0000256" key="3">
    <source>
        <dbReference type="ARBA" id="ARBA00022679"/>
    </source>
</evidence>
<dbReference type="EC" id="2.9.1.1" evidence="8"/>
<dbReference type="InterPro" id="IPR015421">
    <property type="entry name" value="PyrdxlP-dep_Trfase_major"/>
</dbReference>
<keyword evidence="4 8" id="KW-0663">Pyridoxal phosphate</keyword>
<evidence type="ECO:0000313" key="12">
    <source>
        <dbReference type="Proteomes" id="UP000607645"/>
    </source>
</evidence>
<keyword evidence="12" id="KW-1185">Reference proteome</keyword>
<dbReference type="UniPathway" id="UPA00906">
    <property type="reaction ID" value="UER00896"/>
</dbReference>
<keyword evidence="3 8" id="KW-0808">Transferase</keyword>
<dbReference type="RefSeq" id="WP_186918141.1">
    <property type="nucleotide sequence ID" value="NZ_JACOPQ010000001.1"/>
</dbReference>
<evidence type="ECO:0000256" key="5">
    <source>
        <dbReference type="ARBA" id="ARBA00022917"/>
    </source>
</evidence>
<evidence type="ECO:0000256" key="7">
    <source>
        <dbReference type="ARBA" id="ARBA00044507"/>
    </source>
</evidence>
<evidence type="ECO:0000256" key="1">
    <source>
        <dbReference type="ARBA" id="ARBA00001933"/>
    </source>
</evidence>
<evidence type="ECO:0000256" key="6">
    <source>
        <dbReference type="ARBA" id="ARBA00023266"/>
    </source>
</evidence>
<dbReference type="Proteomes" id="UP000607645">
    <property type="component" value="Unassembled WGS sequence"/>
</dbReference>
<dbReference type="EMBL" id="JACOPQ010000001">
    <property type="protein sequence ID" value="MBC5735465.1"/>
    <property type="molecule type" value="Genomic_DNA"/>
</dbReference>
<dbReference type="Pfam" id="PF03841">
    <property type="entry name" value="SelA"/>
    <property type="match status" value="1"/>
</dbReference>
<dbReference type="GO" id="GO:0004125">
    <property type="term" value="F:L-seryl-tRNA(Sec) selenium transferase activity"/>
    <property type="evidence" value="ECO:0007669"/>
    <property type="project" value="UniProtKB-UniRule"/>
</dbReference>
<dbReference type="NCBIfam" id="TIGR00474">
    <property type="entry name" value="selA"/>
    <property type="match status" value="1"/>
</dbReference>
<dbReference type="PANTHER" id="PTHR32328:SF0">
    <property type="entry name" value="L-SERYL-TRNA(SEC) SELENIUM TRANSFERASE"/>
    <property type="match status" value="1"/>
</dbReference>
<evidence type="ECO:0000256" key="9">
    <source>
        <dbReference type="PIRSR" id="PIRSR618319-50"/>
    </source>
</evidence>
<accession>A0A8J6JJN4</accession>
<evidence type="ECO:0000259" key="10">
    <source>
        <dbReference type="Pfam" id="PF12390"/>
    </source>
</evidence>
<proteinExistence type="inferred from homology"/>
<evidence type="ECO:0000256" key="4">
    <source>
        <dbReference type="ARBA" id="ARBA00022898"/>
    </source>
</evidence>
<comment type="caution">
    <text evidence="11">The sequence shown here is derived from an EMBL/GenBank/DDBJ whole genome shotgun (WGS) entry which is preliminary data.</text>
</comment>
<comment type="function">
    <text evidence="8">Converts seryl-tRNA(Sec) to selenocysteinyl-tRNA(Sec) required for selenoprotein biosynthesis.</text>
</comment>
<name>A0A8J6JJN4_9FIRM</name>
<reference evidence="11" key="1">
    <citation type="submission" date="2020-08" db="EMBL/GenBank/DDBJ databases">
        <title>Genome public.</title>
        <authorList>
            <person name="Liu C."/>
            <person name="Sun Q."/>
        </authorList>
    </citation>
    <scope>NUCLEOTIDE SEQUENCE</scope>
    <source>
        <strain evidence="11">NSJ-52</strain>
    </source>
</reference>
<dbReference type="Pfam" id="PF12390">
    <property type="entry name" value="Se-cys_synth_N"/>
    <property type="match status" value="1"/>
</dbReference>
<dbReference type="AlphaFoldDB" id="A0A8J6JJN4"/>
<evidence type="ECO:0000256" key="8">
    <source>
        <dbReference type="HAMAP-Rule" id="MF_00423"/>
    </source>
</evidence>
<comment type="cofactor">
    <cofactor evidence="1 8 9">
        <name>pyridoxal 5'-phosphate</name>
        <dbReference type="ChEBI" id="CHEBI:597326"/>
    </cofactor>
</comment>